<gene>
    <name evidence="1" type="ORF">HCJ81_16750</name>
</gene>
<organism evidence="1 2">
    <name type="scientific">Listeria booriae</name>
    <dbReference type="NCBI Taxonomy" id="1552123"/>
    <lineage>
        <taxon>Bacteria</taxon>
        <taxon>Bacillati</taxon>
        <taxon>Bacillota</taxon>
        <taxon>Bacilli</taxon>
        <taxon>Bacillales</taxon>
        <taxon>Listeriaceae</taxon>
        <taxon>Listeria</taxon>
    </lineage>
</organism>
<evidence type="ECO:0000313" key="2">
    <source>
        <dbReference type="Proteomes" id="UP000565628"/>
    </source>
</evidence>
<sequence>MEKAIIELVGEFQAGMMFPDGDSMCGIDMEEESQIVFYNGERGIVSFQQSIEISKSLESEIMAIRAEIKQEITLEEYEKIANEFWGNISDEDKKDLRALIDNLVNFYQTHSSKLQFILNVREELTDNGRQKVFHMREFNIILGEGNQSTRYRIPEEFADPIGLVEGYFPVCGANLPEIKKIMNETWKPLKGFKFLALAKHSEDLESKYLLLVTGAELGVKEFFITKNPDLKEILYEINSPPIEKLYGSLMKHYFNIDIPNKNQLKDLVGKRNQIVHRVELKKPLSYEDINHKIM</sequence>
<dbReference type="Proteomes" id="UP000565628">
    <property type="component" value="Unassembled WGS sequence"/>
</dbReference>
<feature type="non-terminal residue" evidence="1">
    <location>
        <position position="294"/>
    </location>
</feature>
<evidence type="ECO:0000313" key="1">
    <source>
        <dbReference type="EMBL" id="MBC2312507.1"/>
    </source>
</evidence>
<dbReference type="AlphaFoldDB" id="A0A7X1DLT0"/>
<dbReference type="EMBL" id="JAASWV010000040">
    <property type="protein sequence ID" value="MBC2312507.1"/>
    <property type="molecule type" value="Genomic_DNA"/>
</dbReference>
<accession>A0A7X1DLT0</accession>
<dbReference type="RefSeq" id="WP_376740828.1">
    <property type="nucleotide sequence ID" value="NZ_JAASWV010000040.1"/>
</dbReference>
<name>A0A7X1DLT0_9LIST</name>
<comment type="caution">
    <text evidence="1">The sequence shown here is derived from an EMBL/GenBank/DDBJ whole genome shotgun (WGS) entry which is preliminary data.</text>
</comment>
<reference evidence="1 2" key="1">
    <citation type="submission" date="2020-03" db="EMBL/GenBank/DDBJ databases">
        <title>Soil Listeria distribution.</title>
        <authorList>
            <person name="Liao J."/>
            <person name="Wiedmann M."/>
        </authorList>
    </citation>
    <scope>NUCLEOTIDE SEQUENCE [LARGE SCALE GENOMIC DNA]</scope>
    <source>
        <strain evidence="1 2">FSL L7-0039</strain>
    </source>
</reference>
<proteinExistence type="predicted"/>
<protein>
    <submittedName>
        <fullName evidence="1">Uncharacterized protein</fullName>
    </submittedName>
</protein>